<dbReference type="Gene3D" id="3.90.1200.10">
    <property type="match status" value="1"/>
</dbReference>
<evidence type="ECO:0000313" key="3">
    <source>
        <dbReference type="Proteomes" id="UP001153636"/>
    </source>
</evidence>
<reference evidence="2" key="1">
    <citation type="submission" date="2022-01" db="EMBL/GenBank/DDBJ databases">
        <authorList>
            <person name="King R."/>
        </authorList>
    </citation>
    <scope>NUCLEOTIDE SEQUENCE</scope>
</reference>
<evidence type="ECO:0000313" key="2">
    <source>
        <dbReference type="EMBL" id="CAH1100507.1"/>
    </source>
</evidence>
<dbReference type="OrthoDB" id="191037at2759"/>
<protein>
    <recommendedName>
        <fullName evidence="1">CHK kinase-like domain-containing protein</fullName>
    </recommendedName>
</protein>
<dbReference type="PANTHER" id="PTHR11012">
    <property type="entry name" value="PROTEIN KINASE-LIKE DOMAIN-CONTAINING"/>
    <property type="match status" value="1"/>
</dbReference>
<dbReference type="SMART" id="SM00587">
    <property type="entry name" value="CHK"/>
    <property type="match status" value="1"/>
</dbReference>
<sequence length="405" mass="46132">MNVPKIEQLDKLIKQHIGKNKTIVDTKITRLTAPGENYGSEMLKVDLIVKSNDTGSTEDLNVVAKLIPSSEFFRVVFNIQVSFKNEKAFYDTIVPTLQDFQKKHGIEAVIDFFPSFFGSRNNLKYDDGQVDDDAALVLENLKIKGYTNIDRQVGFDIPSTKLILKYLAQLHAVTLALKQEDPKLFESKVKPYLAHFSPNIPNEASEKIISFIEESEKCRHLAPKLRKSFDTSDEDESREILNKRFYTLVHKDLWVNNIMLKLNNGSPIDCKFVDFQGYSYASPATDVLFFLFTSVELEALQNNLDDLLKFYLEQFNSTLKSLNSHLSLTYDGLINEICGSTQRELSHVVFMTLVVILTPPMGGPPPSIDGMNGPPDLSKLVFKESAVEKILWVLEEWDKRGWMKF</sequence>
<dbReference type="Pfam" id="PF02958">
    <property type="entry name" value="EcKL"/>
    <property type="match status" value="1"/>
</dbReference>
<dbReference type="InterPro" id="IPR015897">
    <property type="entry name" value="CHK_kinase-like"/>
</dbReference>
<keyword evidence="3" id="KW-1185">Reference proteome</keyword>
<dbReference type="AlphaFoldDB" id="A0A9P0G8F4"/>
<dbReference type="InterPro" id="IPR011009">
    <property type="entry name" value="Kinase-like_dom_sf"/>
</dbReference>
<dbReference type="EMBL" id="OV651822">
    <property type="protein sequence ID" value="CAH1100507.1"/>
    <property type="molecule type" value="Genomic_DNA"/>
</dbReference>
<dbReference type="InterPro" id="IPR004119">
    <property type="entry name" value="EcKL"/>
</dbReference>
<proteinExistence type="predicted"/>
<name>A0A9P0G8F4_9CUCU</name>
<dbReference type="SUPFAM" id="SSF56112">
    <property type="entry name" value="Protein kinase-like (PK-like)"/>
    <property type="match status" value="1"/>
</dbReference>
<accession>A0A9P0G8F4</accession>
<feature type="domain" description="CHK kinase-like" evidence="1">
    <location>
        <begin position="136"/>
        <end position="321"/>
    </location>
</feature>
<organism evidence="2 3">
    <name type="scientific">Psylliodes chrysocephalus</name>
    <dbReference type="NCBI Taxonomy" id="3402493"/>
    <lineage>
        <taxon>Eukaryota</taxon>
        <taxon>Metazoa</taxon>
        <taxon>Ecdysozoa</taxon>
        <taxon>Arthropoda</taxon>
        <taxon>Hexapoda</taxon>
        <taxon>Insecta</taxon>
        <taxon>Pterygota</taxon>
        <taxon>Neoptera</taxon>
        <taxon>Endopterygota</taxon>
        <taxon>Coleoptera</taxon>
        <taxon>Polyphaga</taxon>
        <taxon>Cucujiformia</taxon>
        <taxon>Chrysomeloidea</taxon>
        <taxon>Chrysomelidae</taxon>
        <taxon>Galerucinae</taxon>
        <taxon>Alticini</taxon>
        <taxon>Psylliodes</taxon>
    </lineage>
</organism>
<evidence type="ECO:0000259" key="1">
    <source>
        <dbReference type="SMART" id="SM00587"/>
    </source>
</evidence>
<dbReference type="PANTHER" id="PTHR11012:SF55">
    <property type="entry name" value="BHLH DOMAIN-CONTAINING PROTEIN"/>
    <property type="match status" value="1"/>
</dbReference>
<dbReference type="Proteomes" id="UP001153636">
    <property type="component" value="Chromosome 10"/>
</dbReference>
<gene>
    <name evidence="2" type="ORF">PSYICH_LOCUS1681</name>
</gene>